<dbReference type="InterPro" id="IPR004240">
    <property type="entry name" value="EMP70"/>
</dbReference>
<evidence type="ECO:0000256" key="5">
    <source>
        <dbReference type="ARBA" id="ARBA00022729"/>
    </source>
</evidence>
<reference evidence="10" key="1">
    <citation type="submission" date="2021-06" db="EMBL/GenBank/DDBJ databases">
        <authorList>
            <person name="Hodson N. C."/>
            <person name="Mongue J. A."/>
            <person name="Jaron S. K."/>
        </authorList>
    </citation>
    <scope>NUCLEOTIDE SEQUENCE</scope>
</reference>
<dbReference type="AlphaFoldDB" id="A0A8J2J9U3"/>
<sequence length="66" mass="7397">QILGMALVTIFFAMLGMLSPASRGALMTAMIFLYVIMGTVAGYFSSRLYRTIRGKEWKKQAFLVMP</sequence>
<proteinExistence type="inferred from homology"/>
<dbReference type="PANTHER" id="PTHR10766">
    <property type="entry name" value="TRANSMEMBRANE 9 SUPERFAMILY PROTEIN"/>
    <property type="match status" value="1"/>
</dbReference>
<dbReference type="GO" id="GO:0072657">
    <property type="term" value="P:protein localization to membrane"/>
    <property type="evidence" value="ECO:0007669"/>
    <property type="project" value="TreeGrafter"/>
</dbReference>
<keyword evidence="7" id="KW-0333">Golgi apparatus</keyword>
<evidence type="ECO:0000256" key="9">
    <source>
        <dbReference type="RuleBase" id="RU363079"/>
    </source>
</evidence>
<dbReference type="Proteomes" id="UP000708208">
    <property type="component" value="Unassembled WGS sequence"/>
</dbReference>
<name>A0A8J2J9U3_9HEXA</name>
<evidence type="ECO:0000256" key="8">
    <source>
        <dbReference type="ARBA" id="ARBA00023136"/>
    </source>
</evidence>
<dbReference type="OrthoDB" id="1666796at2759"/>
<comment type="subcellular location">
    <subcellularLocation>
        <location evidence="2">Golgi apparatus</location>
    </subcellularLocation>
    <subcellularLocation>
        <location evidence="1">Membrane</location>
        <topology evidence="1">Multi-pass membrane protein</topology>
    </subcellularLocation>
</comment>
<dbReference type="GO" id="GO:0016020">
    <property type="term" value="C:membrane"/>
    <property type="evidence" value="ECO:0007669"/>
    <property type="project" value="UniProtKB-SubCell"/>
</dbReference>
<feature type="non-terminal residue" evidence="10">
    <location>
        <position position="66"/>
    </location>
</feature>
<evidence type="ECO:0000256" key="4">
    <source>
        <dbReference type="ARBA" id="ARBA00022692"/>
    </source>
</evidence>
<keyword evidence="5" id="KW-0732">Signal</keyword>
<feature type="transmembrane region" description="Helical" evidence="9">
    <location>
        <begin position="31"/>
        <end position="49"/>
    </location>
</feature>
<dbReference type="Pfam" id="PF02990">
    <property type="entry name" value="EMP70"/>
    <property type="match status" value="1"/>
</dbReference>
<keyword evidence="4 9" id="KW-0812">Transmembrane</keyword>
<evidence type="ECO:0000256" key="1">
    <source>
        <dbReference type="ARBA" id="ARBA00004141"/>
    </source>
</evidence>
<evidence type="ECO:0000256" key="3">
    <source>
        <dbReference type="ARBA" id="ARBA00005227"/>
    </source>
</evidence>
<evidence type="ECO:0000256" key="6">
    <source>
        <dbReference type="ARBA" id="ARBA00022989"/>
    </source>
</evidence>
<dbReference type="PANTHER" id="PTHR10766:SF55">
    <property type="entry name" value="TRANSMEMBRANE 9 SUPERFAMILY MEMBER 4"/>
    <property type="match status" value="1"/>
</dbReference>
<evidence type="ECO:0000313" key="10">
    <source>
        <dbReference type="EMBL" id="CAG7711166.1"/>
    </source>
</evidence>
<evidence type="ECO:0000256" key="7">
    <source>
        <dbReference type="ARBA" id="ARBA00023034"/>
    </source>
</evidence>
<gene>
    <name evidence="10" type="ORF">AFUS01_LOCUS5081</name>
</gene>
<keyword evidence="6 9" id="KW-1133">Transmembrane helix</keyword>
<comment type="caution">
    <text evidence="9">Lacks conserved residue(s) required for the propagation of feature annotation.</text>
</comment>
<dbReference type="GO" id="GO:0005794">
    <property type="term" value="C:Golgi apparatus"/>
    <property type="evidence" value="ECO:0007669"/>
    <property type="project" value="UniProtKB-SubCell"/>
</dbReference>
<evidence type="ECO:0000313" key="11">
    <source>
        <dbReference type="Proteomes" id="UP000708208"/>
    </source>
</evidence>
<comment type="caution">
    <text evidence="10">The sequence shown here is derived from an EMBL/GenBank/DDBJ whole genome shotgun (WGS) entry which is preliminary data.</text>
</comment>
<protein>
    <recommendedName>
        <fullName evidence="9">Transmembrane 9 superfamily member</fullName>
    </recommendedName>
</protein>
<dbReference type="EMBL" id="CAJVCH010032156">
    <property type="protein sequence ID" value="CAG7711166.1"/>
    <property type="molecule type" value="Genomic_DNA"/>
</dbReference>
<organism evidence="10 11">
    <name type="scientific">Allacma fusca</name>
    <dbReference type="NCBI Taxonomy" id="39272"/>
    <lineage>
        <taxon>Eukaryota</taxon>
        <taxon>Metazoa</taxon>
        <taxon>Ecdysozoa</taxon>
        <taxon>Arthropoda</taxon>
        <taxon>Hexapoda</taxon>
        <taxon>Collembola</taxon>
        <taxon>Symphypleona</taxon>
        <taxon>Sminthuridae</taxon>
        <taxon>Allacma</taxon>
    </lineage>
</organism>
<accession>A0A8J2J9U3</accession>
<keyword evidence="8 9" id="KW-0472">Membrane</keyword>
<evidence type="ECO:0000256" key="2">
    <source>
        <dbReference type="ARBA" id="ARBA00004555"/>
    </source>
</evidence>
<comment type="similarity">
    <text evidence="3 9">Belongs to the nonaspanin (TM9SF) (TC 9.A.2) family.</text>
</comment>
<keyword evidence="11" id="KW-1185">Reference proteome</keyword>